<dbReference type="FunFam" id="2.20.25.80:FF:000004">
    <property type="entry name" value="WRKY transcription factor 65"/>
    <property type="match status" value="1"/>
</dbReference>
<name>A0AAV2CCJ7_9ROSI</name>
<dbReference type="AlphaFoldDB" id="A0AAV2CCJ7"/>
<evidence type="ECO:0000259" key="7">
    <source>
        <dbReference type="PROSITE" id="PS50811"/>
    </source>
</evidence>
<organism evidence="8 10">
    <name type="scientific">Linum trigynum</name>
    <dbReference type="NCBI Taxonomy" id="586398"/>
    <lineage>
        <taxon>Eukaryota</taxon>
        <taxon>Viridiplantae</taxon>
        <taxon>Streptophyta</taxon>
        <taxon>Embryophyta</taxon>
        <taxon>Tracheophyta</taxon>
        <taxon>Spermatophyta</taxon>
        <taxon>Magnoliopsida</taxon>
        <taxon>eudicotyledons</taxon>
        <taxon>Gunneridae</taxon>
        <taxon>Pentapetalae</taxon>
        <taxon>rosids</taxon>
        <taxon>fabids</taxon>
        <taxon>Malpighiales</taxon>
        <taxon>Linaceae</taxon>
        <taxon>Linum</taxon>
    </lineage>
</organism>
<evidence type="ECO:0000256" key="6">
    <source>
        <dbReference type="SAM" id="MobiDB-lite"/>
    </source>
</evidence>
<keyword evidence="5" id="KW-0539">Nucleus</keyword>
<proteinExistence type="predicted"/>
<keyword evidence="10" id="KW-1185">Reference proteome</keyword>
<evidence type="ECO:0000313" key="9">
    <source>
        <dbReference type="EMBL" id="CAL1410914.1"/>
    </source>
</evidence>
<evidence type="ECO:0000256" key="5">
    <source>
        <dbReference type="ARBA" id="ARBA00023242"/>
    </source>
</evidence>
<evidence type="ECO:0000313" key="10">
    <source>
        <dbReference type="Proteomes" id="UP001497516"/>
    </source>
</evidence>
<dbReference type="Pfam" id="PF03106">
    <property type="entry name" value="WRKY"/>
    <property type="match status" value="1"/>
</dbReference>
<dbReference type="Proteomes" id="UP001497516">
    <property type="component" value="Chromosome 9"/>
</dbReference>
<dbReference type="GO" id="GO:0005634">
    <property type="term" value="C:nucleus"/>
    <property type="evidence" value="ECO:0007669"/>
    <property type="project" value="UniProtKB-SubCell"/>
</dbReference>
<keyword evidence="4" id="KW-0804">Transcription</keyword>
<evidence type="ECO:0000313" key="8">
    <source>
        <dbReference type="EMBL" id="CAL1353596.1"/>
    </source>
</evidence>
<protein>
    <recommendedName>
        <fullName evidence="7">WRKY domain-containing protein</fullName>
    </recommendedName>
</protein>
<evidence type="ECO:0000256" key="3">
    <source>
        <dbReference type="ARBA" id="ARBA00023125"/>
    </source>
</evidence>
<accession>A0AAV2CCJ7</accession>
<comment type="subcellular location">
    <subcellularLocation>
        <location evidence="1">Nucleus</location>
    </subcellularLocation>
</comment>
<dbReference type="Gene3D" id="2.20.25.80">
    <property type="entry name" value="WRKY domain"/>
    <property type="match status" value="1"/>
</dbReference>
<reference evidence="8 10" key="1">
    <citation type="submission" date="2024-04" db="EMBL/GenBank/DDBJ databases">
        <authorList>
            <person name="Fracassetti M."/>
        </authorList>
    </citation>
    <scope>NUCLEOTIDE SEQUENCE [LARGE SCALE GENOMIC DNA]</scope>
</reference>
<dbReference type="GO" id="GO:0043565">
    <property type="term" value="F:sequence-specific DNA binding"/>
    <property type="evidence" value="ECO:0007669"/>
    <property type="project" value="InterPro"/>
</dbReference>
<dbReference type="InterPro" id="IPR044810">
    <property type="entry name" value="WRKY_plant"/>
</dbReference>
<feature type="domain" description="WRKY" evidence="7">
    <location>
        <begin position="1"/>
        <end position="65"/>
    </location>
</feature>
<dbReference type="SUPFAM" id="SSF118290">
    <property type="entry name" value="WRKY DNA-binding domain"/>
    <property type="match status" value="1"/>
</dbReference>
<evidence type="ECO:0000256" key="4">
    <source>
        <dbReference type="ARBA" id="ARBA00023163"/>
    </source>
</evidence>
<dbReference type="Proteomes" id="UP001497516">
    <property type="component" value="Chromosome 1"/>
</dbReference>
<keyword evidence="2" id="KW-0805">Transcription regulation</keyword>
<sequence length="78" mass="8812">MADIPLDDYSWRKNGQKPIKGSPHPRYYKCSSVRGCPARKHVERTLDDPSMLVVTYEGDHNHNTLSIAETANLILESS</sequence>
<dbReference type="PROSITE" id="PS50811">
    <property type="entry name" value="WRKY"/>
    <property type="match status" value="1"/>
</dbReference>
<gene>
    <name evidence="8" type="ORF">LTRI10_LOCUS1487</name>
    <name evidence="9" type="ORF">LTRI10_LOCUS50299</name>
</gene>
<dbReference type="SMART" id="SM00774">
    <property type="entry name" value="WRKY"/>
    <property type="match status" value="1"/>
</dbReference>
<feature type="region of interest" description="Disordered" evidence="6">
    <location>
        <begin position="1"/>
        <end position="25"/>
    </location>
</feature>
<dbReference type="PANTHER" id="PTHR31282">
    <property type="entry name" value="WRKY TRANSCRIPTION FACTOR 21-RELATED"/>
    <property type="match status" value="1"/>
</dbReference>
<dbReference type="InterPro" id="IPR003657">
    <property type="entry name" value="WRKY_dom"/>
</dbReference>
<evidence type="ECO:0000256" key="1">
    <source>
        <dbReference type="ARBA" id="ARBA00004123"/>
    </source>
</evidence>
<evidence type="ECO:0000256" key="2">
    <source>
        <dbReference type="ARBA" id="ARBA00023015"/>
    </source>
</evidence>
<dbReference type="GO" id="GO:0003700">
    <property type="term" value="F:DNA-binding transcription factor activity"/>
    <property type="evidence" value="ECO:0007669"/>
    <property type="project" value="InterPro"/>
</dbReference>
<dbReference type="EMBL" id="OZ034822">
    <property type="protein sequence ID" value="CAL1410914.1"/>
    <property type="molecule type" value="Genomic_DNA"/>
</dbReference>
<keyword evidence="3" id="KW-0238">DNA-binding</keyword>
<dbReference type="EMBL" id="OZ034813">
    <property type="protein sequence ID" value="CAL1353596.1"/>
    <property type="molecule type" value="Genomic_DNA"/>
</dbReference>
<dbReference type="InterPro" id="IPR036576">
    <property type="entry name" value="WRKY_dom_sf"/>
</dbReference>